<proteinExistence type="predicted"/>
<dbReference type="EMBL" id="JAHRIN010050434">
    <property type="protein sequence ID" value="MEQ2208257.1"/>
    <property type="molecule type" value="Genomic_DNA"/>
</dbReference>
<reference evidence="2 3" key="1">
    <citation type="submission" date="2021-06" db="EMBL/GenBank/DDBJ databases">
        <authorList>
            <person name="Palmer J.M."/>
        </authorList>
    </citation>
    <scope>NUCLEOTIDE SEQUENCE [LARGE SCALE GENOMIC DNA]</scope>
    <source>
        <strain evidence="2 3">XC_2019</strain>
        <tissue evidence="2">Muscle</tissue>
    </source>
</reference>
<gene>
    <name evidence="2" type="ORF">XENOCAPTIV_009004</name>
</gene>
<keyword evidence="3" id="KW-1185">Reference proteome</keyword>
<accession>A0ABV0RKQ0</accession>
<feature type="transmembrane region" description="Helical" evidence="1">
    <location>
        <begin position="64"/>
        <end position="87"/>
    </location>
</feature>
<protein>
    <submittedName>
        <fullName evidence="2">Uncharacterized protein</fullName>
    </submittedName>
</protein>
<evidence type="ECO:0000313" key="2">
    <source>
        <dbReference type="EMBL" id="MEQ2208257.1"/>
    </source>
</evidence>
<sequence>MSPRLDTPQPPYAAIFKQNERDRDKLAVAEADAEIPAILFSVTNPRVCPDGFKDWILERKWKQWGWVVMAVCLLKVATLMVAAVGAVEASEPWRLMLFWVAAAPSLTETPLSWATHLFLPQLIHHVSKPDPKALITSLWLLLSLLVNERVCFRACFLCKYAAILCLPVFTVQSSTPAPIPCADENNPFTSRFWSASSSFSPSEIDCLQSKSILSLTSSLQ</sequence>
<organism evidence="2 3">
    <name type="scientific">Xenoophorus captivus</name>
    <dbReference type="NCBI Taxonomy" id="1517983"/>
    <lineage>
        <taxon>Eukaryota</taxon>
        <taxon>Metazoa</taxon>
        <taxon>Chordata</taxon>
        <taxon>Craniata</taxon>
        <taxon>Vertebrata</taxon>
        <taxon>Euteleostomi</taxon>
        <taxon>Actinopterygii</taxon>
        <taxon>Neopterygii</taxon>
        <taxon>Teleostei</taxon>
        <taxon>Neoteleostei</taxon>
        <taxon>Acanthomorphata</taxon>
        <taxon>Ovalentaria</taxon>
        <taxon>Atherinomorphae</taxon>
        <taxon>Cyprinodontiformes</taxon>
        <taxon>Goodeidae</taxon>
        <taxon>Xenoophorus</taxon>
    </lineage>
</organism>
<comment type="caution">
    <text evidence="2">The sequence shown here is derived from an EMBL/GenBank/DDBJ whole genome shotgun (WGS) entry which is preliminary data.</text>
</comment>
<evidence type="ECO:0000313" key="3">
    <source>
        <dbReference type="Proteomes" id="UP001434883"/>
    </source>
</evidence>
<keyword evidence="1" id="KW-0472">Membrane</keyword>
<keyword evidence="1" id="KW-0812">Transmembrane</keyword>
<name>A0ABV0RKQ0_9TELE</name>
<evidence type="ECO:0000256" key="1">
    <source>
        <dbReference type="SAM" id="Phobius"/>
    </source>
</evidence>
<keyword evidence="1" id="KW-1133">Transmembrane helix</keyword>
<dbReference type="Proteomes" id="UP001434883">
    <property type="component" value="Unassembled WGS sequence"/>
</dbReference>